<comment type="caution">
    <text evidence="1">The sequence shown here is derived from an EMBL/GenBank/DDBJ whole genome shotgun (WGS) entry which is preliminary data.</text>
</comment>
<evidence type="ECO:0000313" key="2">
    <source>
        <dbReference type="Proteomes" id="UP000670947"/>
    </source>
</evidence>
<dbReference type="RefSeq" id="WP_208846263.1">
    <property type="nucleotide sequence ID" value="NZ_JAGGDJ010000002.1"/>
</dbReference>
<reference evidence="1 2" key="1">
    <citation type="submission" date="2021-03" db="EMBL/GenBank/DDBJ databases">
        <title>Paenibacillus artemisicola MWE-103 whole genome sequence.</title>
        <authorList>
            <person name="Ham Y.J."/>
        </authorList>
    </citation>
    <scope>NUCLEOTIDE SEQUENCE [LARGE SCALE GENOMIC DNA]</scope>
    <source>
        <strain evidence="1 2">MWE-103</strain>
    </source>
</reference>
<keyword evidence="2" id="KW-1185">Reference proteome</keyword>
<evidence type="ECO:0000313" key="1">
    <source>
        <dbReference type="EMBL" id="MBO7743211.1"/>
    </source>
</evidence>
<accession>A0ABS3W4I0</accession>
<proteinExistence type="predicted"/>
<sequence length="137" mass="14590">MSERTRRLRVGYASATVAVVLLGLASRRYADALPAWLAEHAGDALWAAMIYLGFRTIRPGRGAGAAAGTALAALLACYADEFSQLYRAAWIDRLRETTLGGLALGHGFLAVDLLRYAAGIGLAWLADRVLSGRGNRA</sequence>
<organism evidence="1 2">
    <name type="scientific">Paenibacillus artemisiicola</name>
    <dbReference type="NCBI Taxonomy" id="1172618"/>
    <lineage>
        <taxon>Bacteria</taxon>
        <taxon>Bacillati</taxon>
        <taxon>Bacillota</taxon>
        <taxon>Bacilli</taxon>
        <taxon>Bacillales</taxon>
        <taxon>Paenibacillaceae</taxon>
        <taxon>Paenibacillus</taxon>
    </lineage>
</organism>
<dbReference type="Pfam" id="PF10990">
    <property type="entry name" value="DUF2809"/>
    <property type="match status" value="1"/>
</dbReference>
<protein>
    <submittedName>
        <fullName evidence="1">DUF2809 domain-containing protein</fullName>
    </submittedName>
</protein>
<dbReference type="Proteomes" id="UP000670947">
    <property type="component" value="Unassembled WGS sequence"/>
</dbReference>
<name>A0ABS3W4I0_9BACL</name>
<dbReference type="InterPro" id="IPR021257">
    <property type="entry name" value="DUF2809"/>
</dbReference>
<dbReference type="EMBL" id="JAGGDJ010000002">
    <property type="protein sequence ID" value="MBO7743211.1"/>
    <property type="molecule type" value="Genomic_DNA"/>
</dbReference>
<gene>
    <name evidence="1" type="ORF">I8J29_03325</name>
</gene>